<evidence type="ECO:0000313" key="2">
    <source>
        <dbReference type="Proteomes" id="UP000675968"/>
    </source>
</evidence>
<name>A0A8T4L3P6_9ARCH</name>
<proteinExistence type="predicted"/>
<accession>A0A8T4L3P6</accession>
<reference evidence="1" key="1">
    <citation type="submission" date="2021-03" db="EMBL/GenBank/DDBJ databases">
        <authorList>
            <person name="Jaffe A."/>
        </authorList>
    </citation>
    <scope>NUCLEOTIDE SEQUENCE</scope>
    <source>
        <strain evidence="1">RIFCSPLOWO2_01_FULL_AR10_48_17</strain>
    </source>
</reference>
<gene>
    <name evidence="1" type="ORF">J4215_01230</name>
</gene>
<comment type="caution">
    <text evidence="1">The sequence shown here is derived from an EMBL/GenBank/DDBJ whole genome shotgun (WGS) entry which is preliminary data.</text>
</comment>
<reference evidence="1" key="2">
    <citation type="submission" date="2021-05" db="EMBL/GenBank/DDBJ databases">
        <title>Protein family content uncovers lineage relationships and bacterial pathway maintenance mechanisms in DPANN archaea.</title>
        <authorList>
            <person name="Castelle C.J."/>
            <person name="Meheust R."/>
            <person name="Jaffe A.L."/>
            <person name="Seitz K."/>
            <person name="Gong X."/>
            <person name="Baker B.J."/>
            <person name="Banfield J.F."/>
        </authorList>
    </citation>
    <scope>NUCLEOTIDE SEQUENCE</scope>
    <source>
        <strain evidence="1">RIFCSPLOWO2_01_FULL_AR10_48_17</strain>
    </source>
</reference>
<dbReference type="EMBL" id="JAGVWC010000008">
    <property type="protein sequence ID" value="MBS3061187.1"/>
    <property type="molecule type" value="Genomic_DNA"/>
</dbReference>
<dbReference type="Proteomes" id="UP000675968">
    <property type="component" value="Unassembled WGS sequence"/>
</dbReference>
<dbReference type="AlphaFoldDB" id="A0A8T4L3P6"/>
<sequence length="99" mass="11570">MRKFENSDGKESGRNFVSRLSVDEETQVKAFFSEKFSVADSYWSDKVLFKKVHSVWICSEKAWEVQEFLRAKSVGLMLVQELKSMKVGKQAEYLFSKME</sequence>
<organism evidence="1 2">
    <name type="scientific">Candidatus Iainarchaeum sp</name>
    <dbReference type="NCBI Taxonomy" id="3101447"/>
    <lineage>
        <taxon>Archaea</taxon>
        <taxon>Candidatus Iainarchaeota</taxon>
        <taxon>Candidatus Iainarchaeia</taxon>
        <taxon>Candidatus Iainarchaeales</taxon>
        <taxon>Candidatus Iainarchaeaceae</taxon>
        <taxon>Candidatus Iainarchaeum</taxon>
    </lineage>
</organism>
<protein>
    <submittedName>
        <fullName evidence="1">Uncharacterized protein</fullName>
    </submittedName>
</protein>
<evidence type="ECO:0000313" key="1">
    <source>
        <dbReference type="EMBL" id="MBS3061187.1"/>
    </source>
</evidence>